<dbReference type="GO" id="GO:0000287">
    <property type="term" value="F:magnesium ion binding"/>
    <property type="evidence" value="ECO:0007669"/>
    <property type="project" value="InterPro"/>
</dbReference>
<evidence type="ECO:0000256" key="3">
    <source>
        <dbReference type="ARBA" id="ARBA00022727"/>
    </source>
</evidence>
<evidence type="ECO:0000256" key="6">
    <source>
        <dbReference type="ARBA" id="ARBA00022840"/>
    </source>
</evidence>
<dbReference type="GO" id="GO:0004749">
    <property type="term" value="F:ribose phosphate diphosphokinase activity"/>
    <property type="evidence" value="ECO:0007669"/>
    <property type="project" value="UniProtKB-EC"/>
</dbReference>
<comment type="caution">
    <text evidence="9">The sequence shown here is derived from an EMBL/GenBank/DDBJ whole genome shotgun (WGS) entry which is preliminary data.</text>
</comment>
<dbReference type="InterPro" id="IPR005946">
    <property type="entry name" value="Rib-P_diPkinase"/>
</dbReference>
<evidence type="ECO:0000256" key="5">
    <source>
        <dbReference type="ARBA" id="ARBA00022777"/>
    </source>
</evidence>
<evidence type="ECO:0000256" key="1">
    <source>
        <dbReference type="ARBA" id="ARBA00013247"/>
    </source>
</evidence>
<evidence type="ECO:0000259" key="8">
    <source>
        <dbReference type="Pfam" id="PF13793"/>
    </source>
</evidence>
<dbReference type="Proteomes" id="UP000473531">
    <property type="component" value="Unassembled WGS sequence"/>
</dbReference>
<evidence type="ECO:0000256" key="2">
    <source>
        <dbReference type="ARBA" id="ARBA00022679"/>
    </source>
</evidence>
<dbReference type="GO" id="GO:0002189">
    <property type="term" value="C:ribose phosphate diphosphokinase complex"/>
    <property type="evidence" value="ECO:0007669"/>
    <property type="project" value="TreeGrafter"/>
</dbReference>
<reference evidence="9 10" key="1">
    <citation type="submission" date="2019-12" db="EMBL/GenBank/DDBJ databases">
        <title>Genomic-based taxomic classification of the family Erythrobacteraceae.</title>
        <authorList>
            <person name="Xu L."/>
        </authorList>
    </citation>
    <scope>NUCLEOTIDE SEQUENCE [LARGE SCALE GENOMIC DNA]</scope>
    <source>
        <strain evidence="9 10">KCTC 52259</strain>
    </source>
</reference>
<dbReference type="NCBIfam" id="TIGR01251">
    <property type="entry name" value="ribP_PPkin"/>
    <property type="match status" value="1"/>
</dbReference>
<dbReference type="Gene3D" id="3.40.50.2020">
    <property type="match status" value="2"/>
</dbReference>
<sequence length="328" mass="34896">MGHDLILFALDASRVFGEHVAFGLGRPLAAHEERDFDGGEHKTRPLVEVGGRDVYVVHSLHAEPGISANDKLVRLLFFIGALKDAGAARVTAIAPYLSYGRKDRRTKPRDPVNSRYVAALFESMGTDRIITVDVHNISAFENAFRLCKPENLAFAGLLAKYLAPGLGDGKVAVVSPDAGGNKRAELFRSELERELGRPVGKAIMDKHRSSGIVSGHLFAGDVAGCTAIIVDDLISSGTTIMRSVQACRKNGAVRVVAAAAHGMFGDTSPLFANNGPDRIVVSDTIGLAAGISAGNLARIEIVETAPLVADVIERLHSGEPVSELLPYD</sequence>
<protein>
    <recommendedName>
        <fullName evidence="1">ribose-phosphate diphosphokinase</fullName>
        <ecNumber evidence="1">2.7.6.1</ecNumber>
    </recommendedName>
</protein>
<organism evidence="9 10">
    <name type="scientific">Allopontixanthobacter confluentis</name>
    <dbReference type="NCBI Taxonomy" id="1849021"/>
    <lineage>
        <taxon>Bacteria</taxon>
        <taxon>Pseudomonadati</taxon>
        <taxon>Pseudomonadota</taxon>
        <taxon>Alphaproteobacteria</taxon>
        <taxon>Sphingomonadales</taxon>
        <taxon>Erythrobacteraceae</taxon>
        <taxon>Allopontixanthobacter</taxon>
    </lineage>
</organism>
<dbReference type="GO" id="GO:0006015">
    <property type="term" value="P:5-phosphoribose 1-diphosphate biosynthetic process"/>
    <property type="evidence" value="ECO:0007669"/>
    <property type="project" value="TreeGrafter"/>
</dbReference>
<dbReference type="InterPro" id="IPR029099">
    <property type="entry name" value="Pribosyltran_N"/>
</dbReference>
<keyword evidence="6" id="KW-0067">ATP-binding</keyword>
<feature type="domain" description="Ribose-phosphate pyrophosphokinase N-terminal" evidence="8">
    <location>
        <begin position="6"/>
        <end position="125"/>
    </location>
</feature>
<evidence type="ECO:0000256" key="7">
    <source>
        <dbReference type="ARBA" id="ARBA00049535"/>
    </source>
</evidence>
<proteinExistence type="predicted"/>
<accession>A0A6L7GAT0</accession>
<evidence type="ECO:0000313" key="9">
    <source>
        <dbReference type="EMBL" id="MXP13212.1"/>
    </source>
</evidence>
<evidence type="ECO:0000256" key="4">
    <source>
        <dbReference type="ARBA" id="ARBA00022741"/>
    </source>
</evidence>
<keyword evidence="4" id="KW-0547">Nucleotide-binding</keyword>
<dbReference type="GO" id="GO:0005524">
    <property type="term" value="F:ATP binding"/>
    <property type="evidence" value="ECO:0007669"/>
    <property type="project" value="UniProtKB-KW"/>
</dbReference>
<dbReference type="GO" id="GO:0005737">
    <property type="term" value="C:cytoplasm"/>
    <property type="evidence" value="ECO:0007669"/>
    <property type="project" value="TreeGrafter"/>
</dbReference>
<dbReference type="SUPFAM" id="SSF53271">
    <property type="entry name" value="PRTase-like"/>
    <property type="match status" value="2"/>
</dbReference>
<keyword evidence="10" id="KW-1185">Reference proteome</keyword>
<name>A0A6L7GAT0_9SPHN</name>
<dbReference type="EMBL" id="WTYU01000001">
    <property type="protein sequence ID" value="MXP13212.1"/>
    <property type="molecule type" value="Genomic_DNA"/>
</dbReference>
<comment type="catalytic activity">
    <reaction evidence="7">
        <text>D-ribose 5-phosphate + ATP = 5-phospho-alpha-D-ribose 1-diphosphate + AMP + H(+)</text>
        <dbReference type="Rhea" id="RHEA:15609"/>
        <dbReference type="ChEBI" id="CHEBI:15378"/>
        <dbReference type="ChEBI" id="CHEBI:30616"/>
        <dbReference type="ChEBI" id="CHEBI:58017"/>
        <dbReference type="ChEBI" id="CHEBI:78346"/>
        <dbReference type="ChEBI" id="CHEBI:456215"/>
        <dbReference type="EC" id="2.7.6.1"/>
    </reaction>
</comment>
<dbReference type="PANTHER" id="PTHR10210:SF32">
    <property type="entry name" value="RIBOSE-PHOSPHATE PYROPHOSPHOKINASE 2"/>
    <property type="match status" value="1"/>
</dbReference>
<keyword evidence="3" id="KW-0545">Nucleotide biosynthesis</keyword>
<evidence type="ECO:0000313" key="10">
    <source>
        <dbReference type="Proteomes" id="UP000473531"/>
    </source>
</evidence>
<dbReference type="EC" id="2.7.6.1" evidence="1"/>
<dbReference type="Pfam" id="PF14572">
    <property type="entry name" value="Pribosyl_synth"/>
    <property type="match status" value="1"/>
</dbReference>
<keyword evidence="5 9" id="KW-0418">Kinase</keyword>
<gene>
    <name evidence="9" type="primary">prs</name>
    <name evidence="9" type="ORF">GRI44_00310</name>
</gene>
<dbReference type="PANTHER" id="PTHR10210">
    <property type="entry name" value="RIBOSE-PHOSPHATE DIPHOSPHOKINASE FAMILY MEMBER"/>
    <property type="match status" value="1"/>
</dbReference>
<dbReference type="OrthoDB" id="324294at2"/>
<keyword evidence="2 9" id="KW-0808">Transferase</keyword>
<dbReference type="InterPro" id="IPR000836">
    <property type="entry name" value="PRTase_dom"/>
</dbReference>
<dbReference type="InterPro" id="IPR029057">
    <property type="entry name" value="PRTase-like"/>
</dbReference>
<dbReference type="Pfam" id="PF13793">
    <property type="entry name" value="Pribosyltran_N"/>
    <property type="match status" value="1"/>
</dbReference>
<dbReference type="AlphaFoldDB" id="A0A6L7GAT0"/>
<dbReference type="CDD" id="cd06223">
    <property type="entry name" value="PRTases_typeI"/>
    <property type="match status" value="1"/>
</dbReference>
<dbReference type="GO" id="GO:0006164">
    <property type="term" value="P:purine nucleotide biosynthetic process"/>
    <property type="evidence" value="ECO:0007669"/>
    <property type="project" value="TreeGrafter"/>
</dbReference>
<dbReference type="RefSeq" id="WP_160599338.1">
    <property type="nucleotide sequence ID" value="NZ_WTYU01000001.1"/>
</dbReference>
<dbReference type="SMART" id="SM01400">
    <property type="entry name" value="Pribosyltran_N"/>
    <property type="match status" value="1"/>
</dbReference>
<dbReference type="GO" id="GO:0016301">
    <property type="term" value="F:kinase activity"/>
    <property type="evidence" value="ECO:0007669"/>
    <property type="project" value="UniProtKB-KW"/>
</dbReference>